<proteinExistence type="inferred from homology"/>
<dbReference type="Proteomes" id="UP000501868">
    <property type="component" value="Chromosome"/>
</dbReference>
<feature type="transmembrane region" description="Helical" evidence="2">
    <location>
        <begin position="91"/>
        <end position="113"/>
    </location>
</feature>
<dbReference type="GO" id="GO:0004190">
    <property type="term" value="F:aspartic-type endopeptidase activity"/>
    <property type="evidence" value="ECO:0007669"/>
    <property type="project" value="InterPro"/>
</dbReference>
<dbReference type="Pfam" id="PF01478">
    <property type="entry name" value="Peptidase_A24"/>
    <property type="match status" value="1"/>
</dbReference>
<evidence type="ECO:0000313" key="4">
    <source>
        <dbReference type="EMBL" id="QIZ07073.1"/>
    </source>
</evidence>
<sequence>MWSNYLLFILLLICVITDLKERKIYNAVLFPFLLLALFLNFITGGIQGLTDAVFGMFVGLGILLIPFLLGGMGAGDVKLLAVIGGLKGVTFVLAASVFMALAGGIMAIFILVFRKGFKTRLTQIIYFYLGHFNGVRFPLLQDQEAMKTTYPYGVAIAAGAIYQAFRVGGILI</sequence>
<dbReference type="PANTHER" id="PTHR30487:SF0">
    <property type="entry name" value="PREPILIN LEADER PEPTIDASE_N-METHYLTRANSFERASE-RELATED"/>
    <property type="match status" value="1"/>
</dbReference>
<name>A0A6H1P0J4_PRIMG</name>
<dbReference type="InterPro" id="IPR000045">
    <property type="entry name" value="Prepilin_IV_endopep_pep"/>
</dbReference>
<keyword evidence="2" id="KW-0812">Transmembrane</keyword>
<keyword evidence="2" id="KW-0472">Membrane</keyword>
<reference evidence="4 5" key="2">
    <citation type="submission" date="2020-04" db="EMBL/GenBank/DDBJ databases">
        <authorList>
            <person name="Fomenkov A."/>
            <person name="Anton B.P."/>
            <person name="Roberts R.J."/>
        </authorList>
    </citation>
    <scope>NUCLEOTIDE SEQUENCE [LARGE SCALE GENOMIC DNA]</scope>
    <source>
        <strain evidence="4 5">S2</strain>
    </source>
</reference>
<gene>
    <name evidence="4" type="ORF">HFZ78_10450</name>
</gene>
<dbReference type="GO" id="GO:0005886">
    <property type="term" value="C:plasma membrane"/>
    <property type="evidence" value="ECO:0007669"/>
    <property type="project" value="TreeGrafter"/>
</dbReference>
<feature type="transmembrane region" description="Helical" evidence="2">
    <location>
        <begin position="53"/>
        <end position="71"/>
    </location>
</feature>
<dbReference type="GO" id="GO:0006465">
    <property type="term" value="P:signal peptide processing"/>
    <property type="evidence" value="ECO:0007669"/>
    <property type="project" value="TreeGrafter"/>
</dbReference>
<dbReference type="Gene3D" id="1.20.120.1220">
    <property type="match status" value="1"/>
</dbReference>
<comment type="similarity">
    <text evidence="1">Belongs to the peptidase A24 family.</text>
</comment>
<accession>A0A6H1P0J4</accession>
<reference evidence="4 5" key="1">
    <citation type="submission" date="2020-04" db="EMBL/GenBank/DDBJ databases">
        <title>Genome-Wide Identification of 5-Methylcytosine Sites in Bacterial Genomes By High-Throughput Sequencing of MspJI Restriction Fragments.</title>
        <authorList>
            <person name="Wu V."/>
        </authorList>
    </citation>
    <scope>NUCLEOTIDE SEQUENCE [LARGE SCALE GENOMIC DNA]</scope>
    <source>
        <strain evidence="4 5">S2</strain>
    </source>
</reference>
<evidence type="ECO:0000256" key="2">
    <source>
        <dbReference type="SAM" id="Phobius"/>
    </source>
</evidence>
<keyword evidence="2" id="KW-1133">Transmembrane helix</keyword>
<dbReference type="AlphaFoldDB" id="A0A6H1P0J4"/>
<evidence type="ECO:0000256" key="1">
    <source>
        <dbReference type="ARBA" id="ARBA00005801"/>
    </source>
</evidence>
<organism evidence="4 5">
    <name type="scientific">Priestia megaterium</name>
    <name type="common">Bacillus megaterium</name>
    <dbReference type="NCBI Taxonomy" id="1404"/>
    <lineage>
        <taxon>Bacteria</taxon>
        <taxon>Bacillati</taxon>
        <taxon>Bacillota</taxon>
        <taxon>Bacilli</taxon>
        <taxon>Bacillales</taxon>
        <taxon>Bacillaceae</taxon>
        <taxon>Priestia</taxon>
    </lineage>
</organism>
<feature type="transmembrane region" description="Helical" evidence="2">
    <location>
        <begin position="27"/>
        <end position="46"/>
    </location>
</feature>
<dbReference type="InterPro" id="IPR050882">
    <property type="entry name" value="Prepilin_peptidase/N-MTase"/>
</dbReference>
<dbReference type="EMBL" id="CP051128">
    <property type="protein sequence ID" value="QIZ07073.1"/>
    <property type="molecule type" value="Genomic_DNA"/>
</dbReference>
<protein>
    <recommendedName>
        <fullName evidence="3">Prepilin type IV endopeptidase peptidase domain-containing protein</fullName>
    </recommendedName>
</protein>
<evidence type="ECO:0000313" key="5">
    <source>
        <dbReference type="Proteomes" id="UP000501868"/>
    </source>
</evidence>
<feature type="domain" description="Prepilin type IV endopeptidase peptidase" evidence="3">
    <location>
        <begin position="6"/>
        <end position="108"/>
    </location>
</feature>
<evidence type="ECO:0000259" key="3">
    <source>
        <dbReference type="Pfam" id="PF01478"/>
    </source>
</evidence>
<dbReference type="PANTHER" id="PTHR30487">
    <property type="entry name" value="TYPE 4 PREPILIN-LIKE PROTEINS LEADER PEPTIDE-PROCESSING ENZYME"/>
    <property type="match status" value="1"/>
</dbReference>